<dbReference type="AlphaFoldDB" id="A0A6C0KIW8"/>
<keyword evidence="1" id="KW-0812">Transmembrane</keyword>
<dbReference type="EMBL" id="MN740878">
    <property type="protein sequence ID" value="QHU16254.1"/>
    <property type="molecule type" value="Genomic_DNA"/>
</dbReference>
<feature type="transmembrane region" description="Helical" evidence="1">
    <location>
        <begin position="42"/>
        <end position="61"/>
    </location>
</feature>
<feature type="transmembrane region" description="Helical" evidence="1">
    <location>
        <begin position="20"/>
        <end position="36"/>
    </location>
</feature>
<name>A0A6C0KIW8_9ZZZZ</name>
<proteinExistence type="predicted"/>
<keyword evidence="1" id="KW-0472">Membrane</keyword>
<reference evidence="2" key="1">
    <citation type="journal article" date="2020" name="Nature">
        <title>Giant virus diversity and host interactions through global metagenomics.</title>
        <authorList>
            <person name="Schulz F."/>
            <person name="Roux S."/>
            <person name="Paez-Espino D."/>
            <person name="Jungbluth S."/>
            <person name="Walsh D.A."/>
            <person name="Denef V.J."/>
            <person name="McMahon K.D."/>
            <person name="Konstantinidis K.T."/>
            <person name="Eloe-Fadrosh E.A."/>
            <person name="Kyrpides N.C."/>
            <person name="Woyke T."/>
        </authorList>
    </citation>
    <scope>NUCLEOTIDE SEQUENCE</scope>
    <source>
        <strain evidence="2">GVMAG-S-3300011013-78</strain>
    </source>
</reference>
<protein>
    <submittedName>
        <fullName evidence="2">Uncharacterized protein</fullName>
    </submittedName>
</protein>
<accession>A0A6C0KIW8</accession>
<evidence type="ECO:0000256" key="1">
    <source>
        <dbReference type="SAM" id="Phobius"/>
    </source>
</evidence>
<organism evidence="2">
    <name type="scientific">viral metagenome</name>
    <dbReference type="NCBI Taxonomy" id="1070528"/>
    <lineage>
        <taxon>unclassified sequences</taxon>
        <taxon>metagenomes</taxon>
        <taxon>organismal metagenomes</taxon>
    </lineage>
</organism>
<evidence type="ECO:0000313" key="2">
    <source>
        <dbReference type="EMBL" id="QHU16254.1"/>
    </source>
</evidence>
<keyword evidence="1" id="KW-1133">Transmembrane helix</keyword>
<sequence>MVPIYIEMNCLANNIFTNKAFGYLAIVLYITFIFYSDMIPKNLFVLGDIFVGLYLLSTITTKKSNKNVLTTISLVWLVSNYIIKLSNARDSWYAYDGFAIASILNILLN</sequence>